<dbReference type="InterPro" id="IPR018060">
    <property type="entry name" value="HTH_AraC"/>
</dbReference>
<dbReference type="InterPro" id="IPR014710">
    <property type="entry name" value="RmlC-like_jellyroll"/>
</dbReference>
<dbReference type="InterPro" id="IPR009057">
    <property type="entry name" value="Homeodomain-like_sf"/>
</dbReference>
<dbReference type="PROSITE" id="PS01124">
    <property type="entry name" value="HTH_ARAC_FAMILY_2"/>
    <property type="match status" value="1"/>
</dbReference>
<dbReference type="Gene3D" id="1.10.10.60">
    <property type="entry name" value="Homeodomain-like"/>
    <property type="match status" value="2"/>
</dbReference>
<organism evidence="5 6">
    <name type="scientific">Lederbergia wuyishanensis</name>
    <dbReference type="NCBI Taxonomy" id="1347903"/>
    <lineage>
        <taxon>Bacteria</taxon>
        <taxon>Bacillati</taxon>
        <taxon>Bacillota</taxon>
        <taxon>Bacilli</taxon>
        <taxon>Bacillales</taxon>
        <taxon>Bacillaceae</taxon>
        <taxon>Lederbergia</taxon>
    </lineage>
</organism>
<sequence length="290" mass="33772">MRDELWENTNLIDDSFPINIFHTDTLESETLHLHWHEHYEVILLRSGETVFYINGNRIPATAGDILFVNSGELHSALSEYPNRVQYDAIVFHSSILGNELDGLRSEDVVSSYLTRKTKVANIIKQSHPQYRIMADGIESLIEEFKNKHTGYQLAVRAYCQLIFTWLHRWFACKQSDELQLDALKKKAERFKSLLLFIDEHYPQKITVEKAASIVNLSPFHFCKVFKELTGSTFIQFINLHRIYEADKLLANSILTISEIAERVGFNNIYRFSKVYKNIKGYPPSNHRKMI</sequence>
<dbReference type="SUPFAM" id="SSF51215">
    <property type="entry name" value="Regulatory protein AraC"/>
    <property type="match status" value="1"/>
</dbReference>
<evidence type="ECO:0000313" key="6">
    <source>
        <dbReference type="Proteomes" id="UP001232343"/>
    </source>
</evidence>
<keyword evidence="6" id="KW-1185">Reference proteome</keyword>
<dbReference type="InterPro" id="IPR003313">
    <property type="entry name" value="AraC-bd"/>
</dbReference>
<proteinExistence type="predicted"/>
<dbReference type="SUPFAM" id="SSF46689">
    <property type="entry name" value="Homeodomain-like"/>
    <property type="match status" value="2"/>
</dbReference>
<dbReference type="Gene3D" id="2.60.120.10">
    <property type="entry name" value="Jelly Rolls"/>
    <property type="match status" value="1"/>
</dbReference>
<dbReference type="Pfam" id="PF12833">
    <property type="entry name" value="HTH_18"/>
    <property type="match status" value="1"/>
</dbReference>
<accession>A0ABU0D8B8</accession>
<keyword evidence="2" id="KW-0238">DNA-binding</keyword>
<evidence type="ECO:0000313" key="5">
    <source>
        <dbReference type="EMBL" id="MDQ0344591.1"/>
    </source>
</evidence>
<dbReference type="PANTHER" id="PTHR43280:SF28">
    <property type="entry name" value="HTH-TYPE TRANSCRIPTIONAL ACTIVATOR RHAS"/>
    <property type="match status" value="1"/>
</dbReference>
<dbReference type="EMBL" id="JAUSUO010000010">
    <property type="protein sequence ID" value="MDQ0344591.1"/>
    <property type="molecule type" value="Genomic_DNA"/>
</dbReference>
<dbReference type="Pfam" id="PF02311">
    <property type="entry name" value="AraC_binding"/>
    <property type="match status" value="1"/>
</dbReference>
<dbReference type="RefSeq" id="WP_244682874.1">
    <property type="nucleotide sequence ID" value="NZ_JALIRM010000013.1"/>
</dbReference>
<feature type="domain" description="HTH araC/xylS-type" evidence="4">
    <location>
        <begin position="191"/>
        <end position="289"/>
    </location>
</feature>
<evidence type="ECO:0000256" key="3">
    <source>
        <dbReference type="ARBA" id="ARBA00023163"/>
    </source>
</evidence>
<protein>
    <submittedName>
        <fullName evidence="5">AraC-like DNA-binding protein</fullName>
    </submittedName>
</protein>
<dbReference type="InterPro" id="IPR037923">
    <property type="entry name" value="HTH-like"/>
</dbReference>
<keyword evidence="1" id="KW-0805">Transcription regulation</keyword>
<evidence type="ECO:0000256" key="1">
    <source>
        <dbReference type="ARBA" id="ARBA00023015"/>
    </source>
</evidence>
<name>A0ABU0D8B8_9BACI</name>
<evidence type="ECO:0000259" key="4">
    <source>
        <dbReference type="PROSITE" id="PS01124"/>
    </source>
</evidence>
<dbReference type="PANTHER" id="PTHR43280">
    <property type="entry name" value="ARAC-FAMILY TRANSCRIPTIONAL REGULATOR"/>
    <property type="match status" value="1"/>
</dbReference>
<dbReference type="Proteomes" id="UP001232343">
    <property type="component" value="Unassembled WGS sequence"/>
</dbReference>
<gene>
    <name evidence="5" type="ORF">J2S14_003435</name>
</gene>
<evidence type="ECO:0000256" key="2">
    <source>
        <dbReference type="ARBA" id="ARBA00023125"/>
    </source>
</evidence>
<reference evidence="5 6" key="1">
    <citation type="submission" date="2023-07" db="EMBL/GenBank/DDBJ databases">
        <title>Genomic Encyclopedia of Type Strains, Phase IV (KMG-IV): sequencing the most valuable type-strain genomes for metagenomic binning, comparative biology and taxonomic classification.</title>
        <authorList>
            <person name="Goeker M."/>
        </authorList>
    </citation>
    <scope>NUCLEOTIDE SEQUENCE [LARGE SCALE GENOMIC DNA]</scope>
    <source>
        <strain evidence="5 6">DSM 27848</strain>
    </source>
</reference>
<dbReference type="SMART" id="SM00342">
    <property type="entry name" value="HTH_ARAC"/>
    <property type="match status" value="1"/>
</dbReference>
<comment type="caution">
    <text evidence="5">The sequence shown here is derived from an EMBL/GenBank/DDBJ whole genome shotgun (WGS) entry which is preliminary data.</text>
</comment>
<keyword evidence="3" id="KW-0804">Transcription</keyword>